<dbReference type="PIRSF" id="PIRSF020481">
    <property type="entry name" value="BAP"/>
    <property type="match status" value="1"/>
</dbReference>
<proteinExistence type="predicted"/>
<organism evidence="4 5">
    <name type="scientific">Brevibacillus aydinogluensis</name>
    <dbReference type="NCBI Taxonomy" id="927786"/>
    <lineage>
        <taxon>Bacteria</taxon>
        <taxon>Bacillati</taxon>
        <taxon>Bacillota</taxon>
        <taxon>Bacilli</taxon>
        <taxon>Bacillales</taxon>
        <taxon>Paenibacillaceae</taxon>
        <taxon>Brevibacillus</taxon>
    </lineage>
</organism>
<dbReference type="Pfam" id="PF26079">
    <property type="entry name" value="Baseplate_J_C"/>
    <property type="match status" value="1"/>
</dbReference>
<feature type="domain" description="Baseplate protein J-like barrel" evidence="1">
    <location>
        <begin position="100"/>
        <end position="181"/>
    </location>
</feature>
<dbReference type="EMBL" id="OY569118">
    <property type="protein sequence ID" value="CAJ1003870.1"/>
    <property type="molecule type" value="Genomic_DNA"/>
</dbReference>
<gene>
    <name evidence="4" type="ORF">BSPP4475_16220</name>
</gene>
<dbReference type="InterPro" id="IPR014507">
    <property type="entry name" value="Baseplate_assembly_J_pred"/>
</dbReference>
<dbReference type="InterPro" id="IPR058531">
    <property type="entry name" value="Baseplate_J_M"/>
</dbReference>
<sequence length="370" mass="40444">MARFNLPDISFAQKSPQQIEADIVARFENITGIKLAPADPRRKFFQAIVYLLAQQRSLIDYSAKMNLLSYAEKSYLDHLGAFTDTKRLSAQPATTTVRFHFSVTQPQTIPTGTRVTAGDGLFFATKQPVEVQAGQTHIDVEVECTEAGTKGNDYLPGQINQLVDPLPWVQSVENITISEGGADKESDDAYAERIRQAPESFSVAGPEGAYEFLARSASPLIADVKVLSPSPAVVEIRPLLQNGGIPDQDIIDKVLAACSARDARPLTDFVQVLAPEIVSYDIDLTYWISTKDSSVATAIHTRVHQAIEEYKLWQKSKLGRAIDPSELTARVKNAGAKRVEVASPVYQAVDVHQVAVENLVTVTYGGLEDG</sequence>
<dbReference type="InterPro" id="IPR058530">
    <property type="entry name" value="Baseplate_J-like_C"/>
</dbReference>
<dbReference type="PANTHER" id="PTHR35862:SF1">
    <property type="entry name" value="FELS-2 PROPHAGE PROTEIN"/>
    <property type="match status" value="1"/>
</dbReference>
<protein>
    <submittedName>
        <fullName evidence="4">Baseplate-J domain-containing protein</fullName>
    </submittedName>
</protein>
<evidence type="ECO:0000313" key="4">
    <source>
        <dbReference type="EMBL" id="CAJ1003870.1"/>
    </source>
</evidence>
<evidence type="ECO:0000313" key="5">
    <source>
        <dbReference type="Proteomes" id="UP001189619"/>
    </source>
</evidence>
<reference evidence="4" key="1">
    <citation type="submission" date="2023-07" db="EMBL/GenBank/DDBJ databases">
        <authorList>
            <person name="Ivanov I."/>
            <person name="Teneva D."/>
            <person name="Stoikov I."/>
        </authorList>
    </citation>
    <scope>NUCLEOTIDE SEQUENCE</scope>
    <source>
        <strain evidence="4">4475</strain>
    </source>
</reference>
<dbReference type="AlphaFoldDB" id="A0AA48ME49"/>
<feature type="domain" description="Baseplate J-like central" evidence="2">
    <location>
        <begin position="203"/>
        <end position="274"/>
    </location>
</feature>
<keyword evidence="5" id="KW-1185">Reference proteome</keyword>
<dbReference type="InterPro" id="IPR006949">
    <property type="entry name" value="Barrel_Baseplate_J-like"/>
</dbReference>
<dbReference type="RefSeq" id="WP_304414626.1">
    <property type="nucleotide sequence ID" value="NZ_OY569118.1"/>
</dbReference>
<accession>A0AA48ME49</accession>
<evidence type="ECO:0000259" key="3">
    <source>
        <dbReference type="Pfam" id="PF26079"/>
    </source>
</evidence>
<evidence type="ECO:0000259" key="1">
    <source>
        <dbReference type="Pfam" id="PF04865"/>
    </source>
</evidence>
<dbReference type="Pfam" id="PF26078">
    <property type="entry name" value="Baseplate_J_M"/>
    <property type="match status" value="1"/>
</dbReference>
<dbReference type="InterPro" id="IPR052726">
    <property type="entry name" value="Phage_Baseplate_Hub"/>
</dbReference>
<evidence type="ECO:0000259" key="2">
    <source>
        <dbReference type="Pfam" id="PF26078"/>
    </source>
</evidence>
<feature type="domain" description="Baseplate J-like C-terminal" evidence="3">
    <location>
        <begin position="282"/>
        <end position="363"/>
    </location>
</feature>
<dbReference type="Proteomes" id="UP001189619">
    <property type="component" value="Chromosome"/>
</dbReference>
<name>A0AA48ME49_9BACL</name>
<dbReference type="PANTHER" id="PTHR35862">
    <property type="entry name" value="FELS-2 PROPHAGE PROTEIN"/>
    <property type="match status" value="1"/>
</dbReference>
<dbReference type="KEGG" id="bayd:BSPP4475_16220"/>
<dbReference type="Pfam" id="PF04865">
    <property type="entry name" value="Baseplate_J"/>
    <property type="match status" value="1"/>
</dbReference>